<evidence type="ECO:0000313" key="2">
    <source>
        <dbReference type="Proteomes" id="UP000479000"/>
    </source>
</evidence>
<feature type="non-terminal residue" evidence="1">
    <location>
        <position position="59"/>
    </location>
</feature>
<gene>
    <name evidence="1" type="ORF">NTEN_LOCUS14145</name>
</gene>
<protein>
    <submittedName>
        <fullName evidence="1">Uncharacterized protein</fullName>
    </submittedName>
</protein>
<organism evidence="1 2">
    <name type="scientific">Nesidiocoris tenuis</name>
    <dbReference type="NCBI Taxonomy" id="355587"/>
    <lineage>
        <taxon>Eukaryota</taxon>
        <taxon>Metazoa</taxon>
        <taxon>Ecdysozoa</taxon>
        <taxon>Arthropoda</taxon>
        <taxon>Hexapoda</taxon>
        <taxon>Insecta</taxon>
        <taxon>Pterygota</taxon>
        <taxon>Neoptera</taxon>
        <taxon>Paraneoptera</taxon>
        <taxon>Hemiptera</taxon>
        <taxon>Heteroptera</taxon>
        <taxon>Panheteroptera</taxon>
        <taxon>Cimicomorpha</taxon>
        <taxon>Miridae</taxon>
        <taxon>Dicyphina</taxon>
        <taxon>Nesidiocoris</taxon>
    </lineage>
</organism>
<sequence length="59" mass="6669">MFVSELKLVHITLLIQKVPSSWMYTKSPRFTGSSVLFQFASSSLNLDSFRETMSPNSVP</sequence>
<dbReference type="EMBL" id="CADCXU010021172">
    <property type="protein sequence ID" value="CAB0008943.1"/>
    <property type="molecule type" value="Genomic_DNA"/>
</dbReference>
<reference evidence="1 2" key="1">
    <citation type="submission" date="2020-02" db="EMBL/GenBank/DDBJ databases">
        <authorList>
            <person name="Ferguson B K."/>
        </authorList>
    </citation>
    <scope>NUCLEOTIDE SEQUENCE [LARGE SCALE GENOMIC DNA]</scope>
</reference>
<accession>A0A6H5H0R2</accession>
<keyword evidence="2" id="KW-1185">Reference proteome</keyword>
<proteinExistence type="predicted"/>
<dbReference type="Proteomes" id="UP000479000">
    <property type="component" value="Unassembled WGS sequence"/>
</dbReference>
<dbReference type="AlphaFoldDB" id="A0A6H5H0R2"/>
<name>A0A6H5H0R2_9HEMI</name>
<evidence type="ECO:0000313" key="1">
    <source>
        <dbReference type="EMBL" id="CAB0008943.1"/>
    </source>
</evidence>